<gene>
    <name evidence="1" type="ORF">GCM10009823_33380</name>
</gene>
<dbReference type="Proteomes" id="UP001500984">
    <property type="component" value="Unassembled WGS sequence"/>
</dbReference>
<evidence type="ECO:0000313" key="1">
    <source>
        <dbReference type="EMBL" id="GAA2106879.1"/>
    </source>
</evidence>
<reference evidence="1 2" key="1">
    <citation type="journal article" date="2019" name="Int. J. Syst. Evol. Microbiol.">
        <title>The Global Catalogue of Microorganisms (GCM) 10K type strain sequencing project: providing services to taxonomists for standard genome sequencing and annotation.</title>
        <authorList>
            <consortium name="The Broad Institute Genomics Platform"/>
            <consortium name="The Broad Institute Genome Sequencing Center for Infectious Disease"/>
            <person name="Wu L."/>
            <person name="Ma J."/>
        </authorList>
    </citation>
    <scope>NUCLEOTIDE SEQUENCE [LARGE SCALE GENOMIC DNA]</scope>
    <source>
        <strain evidence="1 2">JCM 15900</strain>
    </source>
</reference>
<accession>A0ABN2X8R2</accession>
<protein>
    <submittedName>
        <fullName evidence="1">Uncharacterized protein</fullName>
    </submittedName>
</protein>
<dbReference type="EMBL" id="BAAAPZ010000019">
    <property type="protein sequence ID" value="GAA2106879.1"/>
    <property type="molecule type" value="Genomic_DNA"/>
</dbReference>
<keyword evidence="2" id="KW-1185">Reference proteome</keyword>
<sequence>MHADHGQVEPALAQTRILHVLAEAQGPVGEVAASAAQAHAGSGLKVGVAARPSVLEELGFAPATSPRGGTSPAMGYDRERDLAAVSLPVRDHVALGDPGTVLDLHRLYRHVDLVHAHGLHAAALAGTAMTGLPASRRPALVATVGRFRPQSTLDAASAAVVARTAAAVLGTTAPVVDRFVDEVPVAERARLLSPDLSTRLAPAVSRRQVRENLEVPDGAFLVASPLAVADGDALTTFLDAAVSLAEHRQDRHVVFALTGSGRERGLVRSAFVGRCPVVLADEGSAVDVLAAADVVVATADMGPMEPEALMQLARPSIVLGDERTARPWGEAAPRVDADDTHALVQRISAFLDSPAGRVSAGFAARRRVDDVSSAELVAADLLDVYAAALAHRR</sequence>
<dbReference type="Gene3D" id="3.40.50.2000">
    <property type="entry name" value="Glycogen Phosphorylase B"/>
    <property type="match status" value="1"/>
</dbReference>
<organism evidence="1 2">
    <name type="scientific">Brevibacterium salitolerans</name>
    <dbReference type="NCBI Taxonomy" id="1403566"/>
    <lineage>
        <taxon>Bacteria</taxon>
        <taxon>Bacillati</taxon>
        <taxon>Actinomycetota</taxon>
        <taxon>Actinomycetes</taxon>
        <taxon>Micrococcales</taxon>
        <taxon>Brevibacteriaceae</taxon>
        <taxon>Brevibacterium</taxon>
    </lineage>
</organism>
<comment type="caution">
    <text evidence="1">The sequence shown here is derived from an EMBL/GenBank/DDBJ whole genome shotgun (WGS) entry which is preliminary data.</text>
</comment>
<name>A0ABN2X8R2_9MICO</name>
<proteinExistence type="predicted"/>
<dbReference type="SUPFAM" id="SSF53756">
    <property type="entry name" value="UDP-Glycosyltransferase/glycogen phosphorylase"/>
    <property type="match status" value="1"/>
</dbReference>
<evidence type="ECO:0000313" key="2">
    <source>
        <dbReference type="Proteomes" id="UP001500984"/>
    </source>
</evidence>
<dbReference type="RefSeq" id="WP_344338709.1">
    <property type="nucleotide sequence ID" value="NZ_BAAAPZ010000019.1"/>
</dbReference>